<name>A0AAD4MWN8_9BILA</name>
<accession>A0AAD4MWN8</accession>
<keyword evidence="1" id="KW-0732">Signal</keyword>
<reference evidence="2" key="1">
    <citation type="submission" date="2022-01" db="EMBL/GenBank/DDBJ databases">
        <title>Genome Sequence Resource for Two Populations of Ditylenchus destructor, the Migratory Endoparasitic Phytonematode.</title>
        <authorList>
            <person name="Zhang H."/>
            <person name="Lin R."/>
            <person name="Xie B."/>
        </authorList>
    </citation>
    <scope>NUCLEOTIDE SEQUENCE</scope>
    <source>
        <strain evidence="2">BazhouSP</strain>
    </source>
</reference>
<dbReference type="InterPro" id="IPR032675">
    <property type="entry name" value="LRR_dom_sf"/>
</dbReference>
<protein>
    <submittedName>
        <fullName evidence="2">Uncharacterized protein</fullName>
    </submittedName>
</protein>
<organism evidence="2 3">
    <name type="scientific">Ditylenchus destructor</name>
    <dbReference type="NCBI Taxonomy" id="166010"/>
    <lineage>
        <taxon>Eukaryota</taxon>
        <taxon>Metazoa</taxon>
        <taxon>Ecdysozoa</taxon>
        <taxon>Nematoda</taxon>
        <taxon>Chromadorea</taxon>
        <taxon>Rhabditida</taxon>
        <taxon>Tylenchina</taxon>
        <taxon>Tylenchomorpha</taxon>
        <taxon>Sphaerularioidea</taxon>
        <taxon>Anguinidae</taxon>
        <taxon>Anguininae</taxon>
        <taxon>Ditylenchus</taxon>
    </lineage>
</organism>
<gene>
    <name evidence="2" type="ORF">DdX_13145</name>
</gene>
<keyword evidence="3" id="KW-1185">Reference proteome</keyword>
<feature type="signal peptide" evidence="1">
    <location>
        <begin position="1"/>
        <end position="25"/>
    </location>
</feature>
<dbReference type="AlphaFoldDB" id="A0AAD4MWN8"/>
<comment type="caution">
    <text evidence="2">The sequence shown here is derived from an EMBL/GenBank/DDBJ whole genome shotgun (WGS) entry which is preliminary data.</text>
</comment>
<dbReference type="Gene3D" id="3.80.10.10">
    <property type="entry name" value="Ribonuclease Inhibitor"/>
    <property type="match status" value="1"/>
</dbReference>
<evidence type="ECO:0000256" key="1">
    <source>
        <dbReference type="SAM" id="SignalP"/>
    </source>
</evidence>
<sequence>MQPPGFKPFFTVLALLLLYIQVSSGMSNNCEACVKICYWLNKRGKFAEELAELKRQRSLLPESEIEVEKFSALISSSFVPTEALQWIFRRCGAFIRHMDFTDYEGKEMINLLDMLPNLHSLVLNDIRFDTPETQQLVDIACKLPNLKLLRLNGQHMLQYHEIFFPAVGQLLFGLQNLEVLEIENLQGYEIGYLPKSLKRFEVSDVYIPFGRLVEWCPELVSLKVDYSIEFVEEVPVFDGLTAYYGLMTKLALMR</sequence>
<proteinExistence type="predicted"/>
<dbReference type="EMBL" id="JAKKPZ010000049">
    <property type="protein sequence ID" value="KAI1706304.1"/>
    <property type="molecule type" value="Genomic_DNA"/>
</dbReference>
<evidence type="ECO:0000313" key="3">
    <source>
        <dbReference type="Proteomes" id="UP001201812"/>
    </source>
</evidence>
<dbReference type="SUPFAM" id="SSF52047">
    <property type="entry name" value="RNI-like"/>
    <property type="match status" value="1"/>
</dbReference>
<dbReference type="Proteomes" id="UP001201812">
    <property type="component" value="Unassembled WGS sequence"/>
</dbReference>
<feature type="chain" id="PRO_5041951307" evidence="1">
    <location>
        <begin position="26"/>
        <end position="254"/>
    </location>
</feature>
<evidence type="ECO:0000313" key="2">
    <source>
        <dbReference type="EMBL" id="KAI1706304.1"/>
    </source>
</evidence>